<evidence type="ECO:0000256" key="1">
    <source>
        <dbReference type="ARBA" id="ARBA00004141"/>
    </source>
</evidence>
<feature type="transmembrane region" description="Helical" evidence="7">
    <location>
        <begin position="467"/>
        <end position="489"/>
    </location>
</feature>
<feature type="transmembrane region" description="Helical" evidence="7">
    <location>
        <begin position="98"/>
        <end position="116"/>
    </location>
</feature>
<dbReference type="AlphaFoldDB" id="A0A9P0LRC9"/>
<dbReference type="Pfam" id="PF00083">
    <property type="entry name" value="Sugar_tr"/>
    <property type="match status" value="1"/>
</dbReference>
<feature type="transmembrane region" description="Helical" evidence="7">
    <location>
        <begin position="160"/>
        <end position="178"/>
    </location>
</feature>
<sequence length="524" mass="58072">MDSVSDHGDKALEADFETAVQHAGYGKFQTILLAICGTVYATCAIGTTTLSFVLPSAECDFNLTSADKGKLSAVPVIGMIFGCPIWGSVANTKGRKTAILLSLLIDFLAAVISSVVTNFEVFSMCRFFNGFGIIGATSVVFSYLGEFLSEEHRDVFLGRLEIFWTIGIIILPGVAFPFLNKTVMDYFSTIDAFSSWRIFVLVCGLPSLISVIALYFLPESPKFLISKGKYDQARQVFQRMYECNTGNSKYSYPVLRLKGECDNSNVDMKFLKKRPLSIRIEENIEKLMGLIKVLFSLPYLKYLAISCFVDFGLMASYITMIMWFPEIFERFNAYEKYQTDSPELGVCVVSANKDTSTNIFEEFLKTFRKCDPSIDNRVFIETVIIGCSCIPTAVSLSYFMKKLGKNRVLVISLVLSGTATLLLNWVQNSTQTIILSCIFEALASLMEAVIFCVVVDSFPTNVRAIALAITATFGRLGAIFGNVIFGVLIDVNCVIPIYVFAGLQIASGILCLTMPQKENYIPLH</sequence>
<name>A0A9P0LRC9_ACAOB</name>
<feature type="transmembrane region" description="Helical" evidence="7">
    <location>
        <begin position="31"/>
        <end position="53"/>
    </location>
</feature>
<dbReference type="SUPFAM" id="SSF103473">
    <property type="entry name" value="MFS general substrate transporter"/>
    <property type="match status" value="1"/>
</dbReference>
<dbReference type="FunFam" id="1.20.1250.20:FF:000232">
    <property type="entry name" value="Organic cation/carnitine transporter 7"/>
    <property type="match status" value="1"/>
</dbReference>
<keyword evidence="3" id="KW-0813">Transport</keyword>
<dbReference type="OrthoDB" id="3936150at2759"/>
<dbReference type="Proteomes" id="UP001152888">
    <property type="component" value="Unassembled WGS sequence"/>
</dbReference>
<feature type="transmembrane region" description="Helical" evidence="7">
    <location>
        <begin position="302"/>
        <end position="324"/>
    </location>
</feature>
<accession>A0A9P0LRC9</accession>
<proteinExistence type="inferred from homology"/>
<evidence type="ECO:0000256" key="6">
    <source>
        <dbReference type="ARBA" id="ARBA00023136"/>
    </source>
</evidence>
<gene>
    <name evidence="9" type="ORF">ACAOBT_LOCUS23360</name>
</gene>
<evidence type="ECO:0000256" key="2">
    <source>
        <dbReference type="ARBA" id="ARBA00008335"/>
    </source>
</evidence>
<organism evidence="9 10">
    <name type="scientific">Acanthoscelides obtectus</name>
    <name type="common">Bean weevil</name>
    <name type="synonym">Bruchus obtectus</name>
    <dbReference type="NCBI Taxonomy" id="200917"/>
    <lineage>
        <taxon>Eukaryota</taxon>
        <taxon>Metazoa</taxon>
        <taxon>Ecdysozoa</taxon>
        <taxon>Arthropoda</taxon>
        <taxon>Hexapoda</taxon>
        <taxon>Insecta</taxon>
        <taxon>Pterygota</taxon>
        <taxon>Neoptera</taxon>
        <taxon>Endopterygota</taxon>
        <taxon>Coleoptera</taxon>
        <taxon>Polyphaga</taxon>
        <taxon>Cucujiformia</taxon>
        <taxon>Chrysomeloidea</taxon>
        <taxon>Chrysomelidae</taxon>
        <taxon>Bruchinae</taxon>
        <taxon>Bruchini</taxon>
        <taxon>Acanthoscelides</taxon>
    </lineage>
</organism>
<keyword evidence="6 7" id="KW-0472">Membrane</keyword>
<dbReference type="PANTHER" id="PTHR23511">
    <property type="entry name" value="SYNAPTIC VESICLE GLYCOPROTEIN 2"/>
    <property type="match status" value="1"/>
</dbReference>
<dbReference type="GO" id="GO:0022857">
    <property type="term" value="F:transmembrane transporter activity"/>
    <property type="evidence" value="ECO:0007669"/>
    <property type="project" value="InterPro"/>
</dbReference>
<comment type="subcellular location">
    <subcellularLocation>
        <location evidence="1">Membrane</location>
        <topology evidence="1">Multi-pass membrane protein</topology>
    </subcellularLocation>
</comment>
<keyword evidence="4 7" id="KW-0812">Transmembrane</keyword>
<evidence type="ECO:0000313" key="10">
    <source>
        <dbReference type="Proteomes" id="UP001152888"/>
    </source>
</evidence>
<evidence type="ECO:0000259" key="8">
    <source>
        <dbReference type="PROSITE" id="PS50850"/>
    </source>
</evidence>
<dbReference type="PROSITE" id="PS50850">
    <property type="entry name" value="MFS"/>
    <property type="match status" value="1"/>
</dbReference>
<dbReference type="PANTHER" id="PTHR23511:SF38">
    <property type="entry name" value="SYNAPTIC VESICLE 2-RELATED PROTEIN-LIKE PROTEIN"/>
    <property type="match status" value="1"/>
</dbReference>
<evidence type="ECO:0000256" key="5">
    <source>
        <dbReference type="ARBA" id="ARBA00022989"/>
    </source>
</evidence>
<feature type="transmembrane region" description="Helical" evidence="7">
    <location>
        <begin position="433"/>
        <end position="455"/>
    </location>
</feature>
<evidence type="ECO:0000256" key="3">
    <source>
        <dbReference type="ARBA" id="ARBA00022448"/>
    </source>
</evidence>
<dbReference type="InterPro" id="IPR011701">
    <property type="entry name" value="MFS"/>
</dbReference>
<feature type="transmembrane region" description="Helical" evidence="7">
    <location>
        <begin position="73"/>
        <end position="91"/>
    </location>
</feature>
<dbReference type="Gene3D" id="1.20.1250.20">
    <property type="entry name" value="MFS general substrate transporter like domains"/>
    <property type="match status" value="1"/>
</dbReference>
<evidence type="ECO:0000313" key="9">
    <source>
        <dbReference type="EMBL" id="CAH1996794.1"/>
    </source>
</evidence>
<dbReference type="GO" id="GO:0016020">
    <property type="term" value="C:membrane"/>
    <property type="evidence" value="ECO:0007669"/>
    <property type="project" value="UniProtKB-SubCell"/>
</dbReference>
<evidence type="ECO:0000256" key="4">
    <source>
        <dbReference type="ARBA" id="ARBA00022692"/>
    </source>
</evidence>
<keyword evidence="5 7" id="KW-1133">Transmembrane helix</keyword>
<comment type="caution">
    <text evidence="9">The sequence shown here is derived from an EMBL/GenBank/DDBJ whole genome shotgun (WGS) entry which is preliminary data.</text>
</comment>
<reference evidence="9" key="1">
    <citation type="submission" date="2022-03" db="EMBL/GenBank/DDBJ databases">
        <authorList>
            <person name="Sayadi A."/>
        </authorList>
    </citation>
    <scope>NUCLEOTIDE SEQUENCE</scope>
</reference>
<feature type="domain" description="Major facilitator superfamily (MFS) profile" evidence="8">
    <location>
        <begin position="30"/>
        <end position="519"/>
    </location>
</feature>
<feature type="transmembrane region" description="Helical" evidence="7">
    <location>
        <begin position="408"/>
        <end position="427"/>
    </location>
</feature>
<dbReference type="InterPro" id="IPR020846">
    <property type="entry name" value="MFS_dom"/>
</dbReference>
<dbReference type="InterPro" id="IPR036259">
    <property type="entry name" value="MFS_trans_sf"/>
</dbReference>
<dbReference type="InterPro" id="IPR005828">
    <property type="entry name" value="MFS_sugar_transport-like"/>
</dbReference>
<feature type="transmembrane region" description="Helical" evidence="7">
    <location>
        <begin position="495"/>
        <end position="514"/>
    </location>
</feature>
<feature type="transmembrane region" description="Helical" evidence="7">
    <location>
        <begin position="128"/>
        <end position="148"/>
    </location>
</feature>
<dbReference type="Pfam" id="PF07690">
    <property type="entry name" value="MFS_1"/>
    <property type="match status" value="1"/>
</dbReference>
<protein>
    <recommendedName>
        <fullName evidence="8">Major facilitator superfamily (MFS) profile domain-containing protein</fullName>
    </recommendedName>
</protein>
<comment type="similarity">
    <text evidence="2">Belongs to the major facilitator superfamily.</text>
</comment>
<evidence type="ECO:0000256" key="7">
    <source>
        <dbReference type="SAM" id="Phobius"/>
    </source>
</evidence>
<dbReference type="EMBL" id="CAKOFQ010007267">
    <property type="protein sequence ID" value="CAH1996794.1"/>
    <property type="molecule type" value="Genomic_DNA"/>
</dbReference>
<feature type="transmembrane region" description="Helical" evidence="7">
    <location>
        <begin position="198"/>
        <end position="217"/>
    </location>
</feature>
<keyword evidence="10" id="KW-1185">Reference proteome</keyword>